<dbReference type="PANTHER" id="PTHR43133:SF8">
    <property type="entry name" value="RNA POLYMERASE SIGMA FACTOR HI_1459-RELATED"/>
    <property type="match status" value="1"/>
</dbReference>
<comment type="caution">
    <text evidence="7">The sequence shown here is derived from an EMBL/GenBank/DDBJ whole genome shotgun (WGS) entry which is preliminary data.</text>
</comment>
<dbReference type="Gene3D" id="1.10.1740.10">
    <property type="match status" value="1"/>
</dbReference>
<proteinExistence type="inferred from homology"/>
<dbReference type="Pfam" id="PF04542">
    <property type="entry name" value="Sigma70_r2"/>
    <property type="match status" value="1"/>
</dbReference>
<comment type="similarity">
    <text evidence="1">Belongs to the sigma-70 factor family. ECF subfamily.</text>
</comment>
<sequence length="187" mass="21696">MLQRFLLSDKEIIRRIKANDRTVLGELYLNNEKTITRFVQSHGGNAMDAEDILQEAIIIFWRNVTSGSYEPRAKTGTYLFSVAKNLWFNESRRKKRQAEPEADMTLMADNKEDALTGVIRREKESGLRKALENLKKPCRDILYFFYFEKRSMNEIAQLLGFANSNTVKAKKYQCLQELKAGISHAHK</sequence>
<dbReference type="InterPro" id="IPR013325">
    <property type="entry name" value="RNA_pol_sigma_r2"/>
</dbReference>
<dbReference type="InterPro" id="IPR036388">
    <property type="entry name" value="WH-like_DNA-bd_sf"/>
</dbReference>
<evidence type="ECO:0000259" key="6">
    <source>
        <dbReference type="Pfam" id="PF04542"/>
    </source>
</evidence>
<protein>
    <submittedName>
        <fullName evidence="7">Sigma-70 family RNA polymerase sigma factor</fullName>
    </submittedName>
</protein>
<dbReference type="Gene3D" id="1.10.10.10">
    <property type="entry name" value="Winged helix-like DNA-binding domain superfamily/Winged helix DNA-binding domain"/>
    <property type="match status" value="1"/>
</dbReference>
<organism evidence="7">
    <name type="scientific">Caldithrix abyssi</name>
    <dbReference type="NCBI Taxonomy" id="187145"/>
    <lineage>
        <taxon>Bacteria</taxon>
        <taxon>Pseudomonadati</taxon>
        <taxon>Calditrichota</taxon>
        <taxon>Calditrichia</taxon>
        <taxon>Calditrichales</taxon>
        <taxon>Calditrichaceae</taxon>
        <taxon>Caldithrix</taxon>
    </lineage>
</organism>
<dbReference type="Proteomes" id="UP000885771">
    <property type="component" value="Unassembled WGS sequence"/>
</dbReference>
<gene>
    <name evidence="7" type="ORF">ENJ15_06230</name>
</gene>
<dbReference type="GO" id="GO:0003677">
    <property type="term" value="F:DNA binding"/>
    <property type="evidence" value="ECO:0007669"/>
    <property type="project" value="UniProtKB-KW"/>
</dbReference>
<dbReference type="NCBIfam" id="TIGR02937">
    <property type="entry name" value="sigma70-ECF"/>
    <property type="match status" value="1"/>
</dbReference>
<keyword evidence="3" id="KW-0731">Sigma factor</keyword>
<evidence type="ECO:0000256" key="4">
    <source>
        <dbReference type="ARBA" id="ARBA00023125"/>
    </source>
</evidence>
<dbReference type="InterPro" id="IPR014284">
    <property type="entry name" value="RNA_pol_sigma-70_dom"/>
</dbReference>
<dbReference type="SUPFAM" id="SSF88946">
    <property type="entry name" value="Sigma2 domain of RNA polymerase sigma factors"/>
    <property type="match status" value="1"/>
</dbReference>
<evidence type="ECO:0000256" key="1">
    <source>
        <dbReference type="ARBA" id="ARBA00010641"/>
    </source>
</evidence>
<reference evidence="7" key="1">
    <citation type="journal article" date="2020" name="mSystems">
        <title>Genome- and Community-Level Interaction Insights into Carbon Utilization and Element Cycling Functions of Hydrothermarchaeota in Hydrothermal Sediment.</title>
        <authorList>
            <person name="Zhou Z."/>
            <person name="Liu Y."/>
            <person name="Xu W."/>
            <person name="Pan J."/>
            <person name="Luo Z.H."/>
            <person name="Li M."/>
        </authorList>
    </citation>
    <scope>NUCLEOTIDE SEQUENCE [LARGE SCALE GENOMIC DNA]</scope>
    <source>
        <strain evidence="7">HyVt-460</strain>
    </source>
</reference>
<dbReference type="PANTHER" id="PTHR43133">
    <property type="entry name" value="RNA POLYMERASE ECF-TYPE SIGMA FACTO"/>
    <property type="match status" value="1"/>
</dbReference>
<dbReference type="EMBL" id="DRLI01000239">
    <property type="protein sequence ID" value="HHM02593.1"/>
    <property type="molecule type" value="Genomic_DNA"/>
</dbReference>
<dbReference type="InterPro" id="IPR039425">
    <property type="entry name" value="RNA_pol_sigma-70-like"/>
</dbReference>
<dbReference type="SUPFAM" id="SSF88659">
    <property type="entry name" value="Sigma3 and sigma4 domains of RNA polymerase sigma factors"/>
    <property type="match status" value="1"/>
</dbReference>
<dbReference type="InterPro" id="IPR007627">
    <property type="entry name" value="RNA_pol_sigma70_r2"/>
</dbReference>
<keyword evidence="4" id="KW-0238">DNA-binding</keyword>
<evidence type="ECO:0000313" key="7">
    <source>
        <dbReference type="EMBL" id="HHM02593.1"/>
    </source>
</evidence>
<dbReference type="InterPro" id="IPR013324">
    <property type="entry name" value="RNA_pol_sigma_r3/r4-like"/>
</dbReference>
<evidence type="ECO:0000256" key="3">
    <source>
        <dbReference type="ARBA" id="ARBA00023082"/>
    </source>
</evidence>
<evidence type="ECO:0000256" key="5">
    <source>
        <dbReference type="ARBA" id="ARBA00023163"/>
    </source>
</evidence>
<evidence type="ECO:0000256" key="2">
    <source>
        <dbReference type="ARBA" id="ARBA00023015"/>
    </source>
</evidence>
<dbReference type="GO" id="GO:0006352">
    <property type="term" value="P:DNA-templated transcription initiation"/>
    <property type="evidence" value="ECO:0007669"/>
    <property type="project" value="InterPro"/>
</dbReference>
<name>A0A7V5RPY5_CALAY</name>
<keyword evidence="5" id="KW-0804">Transcription</keyword>
<keyword evidence="2" id="KW-0805">Transcription regulation</keyword>
<accession>A0A7V5RPY5</accession>
<dbReference type="GO" id="GO:0016987">
    <property type="term" value="F:sigma factor activity"/>
    <property type="evidence" value="ECO:0007669"/>
    <property type="project" value="UniProtKB-KW"/>
</dbReference>
<dbReference type="AlphaFoldDB" id="A0A7V5RPY5"/>
<feature type="domain" description="RNA polymerase sigma-70 region 2" evidence="6">
    <location>
        <begin position="27"/>
        <end position="96"/>
    </location>
</feature>